<keyword evidence="2" id="KW-1185">Reference proteome</keyword>
<dbReference type="AlphaFoldDB" id="W0SBN5"/>
<dbReference type="Gene3D" id="3.30.750.24">
    <property type="entry name" value="STAS domain"/>
    <property type="match status" value="1"/>
</dbReference>
<sequence length="121" mass="13075">MTMNIVLDARKRLRVAVTGEFDCEVARELMRRFRMNWPARARALHLDLKGVTEFRQGAIELLVLLLEMTGGELSLEGCSDELEAAYVSVLTGAAAAPNAGSACRDFLLGGECAVCSRGACP</sequence>
<dbReference type="HOGENOM" id="CLU_2036853_0_0_4"/>
<evidence type="ECO:0000313" key="2">
    <source>
        <dbReference type="Proteomes" id="UP000031637"/>
    </source>
</evidence>
<evidence type="ECO:0008006" key="3">
    <source>
        <dbReference type="Google" id="ProtNLM"/>
    </source>
</evidence>
<dbReference type="EMBL" id="AP012547">
    <property type="protein sequence ID" value="BAO28431.1"/>
    <property type="molecule type" value="Genomic_DNA"/>
</dbReference>
<gene>
    <name evidence="1" type="ORF">SUTH_00617</name>
</gene>
<evidence type="ECO:0000313" key="1">
    <source>
        <dbReference type="EMBL" id="BAO28431.1"/>
    </source>
</evidence>
<dbReference type="STRING" id="1223802.SUTH_00617"/>
<dbReference type="KEGG" id="shd:SUTH_00617"/>
<organism evidence="1 2">
    <name type="scientific">Sulfuritalea hydrogenivorans sk43H</name>
    <dbReference type="NCBI Taxonomy" id="1223802"/>
    <lineage>
        <taxon>Bacteria</taxon>
        <taxon>Pseudomonadati</taxon>
        <taxon>Pseudomonadota</taxon>
        <taxon>Betaproteobacteria</taxon>
        <taxon>Nitrosomonadales</taxon>
        <taxon>Sterolibacteriaceae</taxon>
        <taxon>Sulfuritalea</taxon>
    </lineage>
</organism>
<proteinExistence type="predicted"/>
<reference evidence="1 2" key="1">
    <citation type="journal article" date="2014" name="Syst. Appl. Microbiol.">
        <title>Complete genomes of freshwater sulfur oxidizers Sulfuricella denitrificans skB26 and Sulfuritalea hydrogenivorans sk43H: genetic insights into the sulfur oxidation pathway of betaproteobacteria.</title>
        <authorList>
            <person name="Watanabe T."/>
            <person name="Kojima H."/>
            <person name="Fukui M."/>
        </authorList>
    </citation>
    <scope>NUCLEOTIDE SEQUENCE [LARGE SCALE GENOMIC DNA]</scope>
    <source>
        <strain evidence="1">DSM22779</strain>
    </source>
</reference>
<dbReference type="InterPro" id="IPR036513">
    <property type="entry name" value="STAS_dom_sf"/>
</dbReference>
<protein>
    <recommendedName>
        <fullName evidence="3">STAS domain-containing protein</fullName>
    </recommendedName>
</protein>
<accession>W0SBN5</accession>
<name>W0SBN5_9PROT</name>
<dbReference type="Proteomes" id="UP000031637">
    <property type="component" value="Chromosome"/>
</dbReference>